<sequence>MGQDQHVIPMDGKWAIQAAGEPEPFCFVQTQEEAVKIAQDIAMREEAELLIHDEDGEVEKRVDYGKDPLLLKG</sequence>
<protein>
    <recommendedName>
        <fullName evidence="3">DUF2188 domain-containing protein</fullName>
    </recommendedName>
</protein>
<dbReference type="OrthoDB" id="8858565at2"/>
<name>A0A163FLK6_9BACL</name>
<dbReference type="Pfam" id="PF09954">
    <property type="entry name" value="DUF2188"/>
    <property type="match status" value="1"/>
</dbReference>
<organism evidence="1 2">
    <name type="scientific">Bhargavaea cecembensis</name>
    <dbReference type="NCBI Taxonomy" id="394098"/>
    <lineage>
        <taxon>Bacteria</taxon>
        <taxon>Bacillati</taxon>
        <taxon>Bacillota</taxon>
        <taxon>Bacilli</taxon>
        <taxon>Bacillales</taxon>
        <taxon>Caryophanaceae</taxon>
        <taxon>Bhargavaea</taxon>
    </lineage>
</organism>
<dbReference type="RefSeq" id="WP_063180907.1">
    <property type="nucleotide sequence ID" value="NZ_LQNT01000009.1"/>
</dbReference>
<evidence type="ECO:0000313" key="2">
    <source>
        <dbReference type="Proteomes" id="UP000076490"/>
    </source>
</evidence>
<proteinExistence type="predicted"/>
<reference evidence="1 2" key="1">
    <citation type="submission" date="2016-01" db="EMBL/GenBank/DDBJ databases">
        <title>Whole genome sequencing of Bhargavaea cecembensis T14.</title>
        <authorList>
            <person name="Hong K.W."/>
        </authorList>
    </citation>
    <scope>NUCLEOTIDE SEQUENCE [LARGE SCALE GENOMIC DNA]</scope>
    <source>
        <strain evidence="1 2">T14</strain>
    </source>
</reference>
<dbReference type="Proteomes" id="UP000076490">
    <property type="component" value="Unassembled WGS sequence"/>
</dbReference>
<dbReference type="EMBL" id="LQNT01000009">
    <property type="protein sequence ID" value="KZE38906.1"/>
    <property type="molecule type" value="Genomic_DNA"/>
</dbReference>
<dbReference type="AlphaFoldDB" id="A0A163FLK6"/>
<gene>
    <name evidence="1" type="ORF">AV656_08375</name>
</gene>
<evidence type="ECO:0008006" key="3">
    <source>
        <dbReference type="Google" id="ProtNLM"/>
    </source>
</evidence>
<dbReference type="InterPro" id="IPR018691">
    <property type="entry name" value="DUF2188"/>
</dbReference>
<evidence type="ECO:0000313" key="1">
    <source>
        <dbReference type="EMBL" id="KZE38906.1"/>
    </source>
</evidence>
<comment type="caution">
    <text evidence="1">The sequence shown here is derived from an EMBL/GenBank/DDBJ whole genome shotgun (WGS) entry which is preliminary data.</text>
</comment>
<accession>A0A163FLK6</accession>